<dbReference type="Proteomes" id="UP000034392">
    <property type="component" value="Chromosome"/>
</dbReference>
<comment type="similarity">
    <text evidence="3 15">Belongs to the phospholipase A1 family.</text>
</comment>
<dbReference type="KEGG" id="aay:WYH_00781"/>
<evidence type="ECO:0000256" key="12">
    <source>
        <dbReference type="ARBA" id="ARBA00023098"/>
    </source>
</evidence>
<dbReference type="EC" id="3.1.1.32" evidence="15"/>
<evidence type="ECO:0000256" key="1">
    <source>
        <dbReference type="ARBA" id="ARBA00000111"/>
    </source>
</evidence>
<accession>A0A0F7KSV3</accession>
<evidence type="ECO:0000256" key="6">
    <source>
        <dbReference type="ARBA" id="ARBA00022692"/>
    </source>
</evidence>
<evidence type="ECO:0000313" key="16">
    <source>
        <dbReference type="EMBL" id="AKH41835.1"/>
    </source>
</evidence>
<keyword evidence="12 15" id="KW-0443">Lipid metabolism</keyword>
<dbReference type="Gene3D" id="2.40.230.10">
    <property type="entry name" value="Phospholipase A1"/>
    <property type="match status" value="1"/>
</dbReference>
<dbReference type="EMBL" id="CP011452">
    <property type="protein sequence ID" value="AKH41835.1"/>
    <property type="molecule type" value="Genomic_DNA"/>
</dbReference>
<feature type="chain" id="PRO_5041745560" description="Phospholipase A1" evidence="15">
    <location>
        <begin position="25"/>
        <end position="402"/>
    </location>
</feature>
<dbReference type="OrthoDB" id="188433at2"/>
<evidence type="ECO:0000256" key="4">
    <source>
        <dbReference type="ARBA" id="ARBA00011702"/>
    </source>
</evidence>
<evidence type="ECO:0000256" key="3">
    <source>
        <dbReference type="ARBA" id="ARBA00010525"/>
    </source>
</evidence>
<dbReference type="PRINTS" id="PR01486">
    <property type="entry name" value="PHPHLIPASEA1"/>
</dbReference>
<keyword evidence="7 15" id="KW-0479">Metal-binding</keyword>
<dbReference type="InterPro" id="IPR036541">
    <property type="entry name" value="PLipase_A1_sf"/>
</dbReference>
<dbReference type="PANTHER" id="PTHR40457">
    <property type="entry name" value="PHOSPHOLIPASE A1"/>
    <property type="match status" value="1"/>
</dbReference>
<feature type="signal peptide" evidence="15">
    <location>
        <begin position="1"/>
        <end position="24"/>
    </location>
</feature>
<keyword evidence="14 15" id="KW-0998">Cell outer membrane</keyword>
<dbReference type="EC" id="3.1.1.4" evidence="15"/>
<protein>
    <recommendedName>
        <fullName evidence="15">Phospholipase A1</fullName>
        <ecNumber evidence="15">3.1.1.32</ecNumber>
        <ecNumber evidence="15">3.1.1.4</ecNumber>
    </recommendedName>
    <alternativeName>
        <fullName evidence="15">Phosphatidylcholine 1-acylhydrolase</fullName>
    </alternativeName>
</protein>
<evidence type="ECO:0000256" key="15">
    <source>
        <dbReference type="RuleBase" id="RU366027"/>
    </source>
</evidence>
<evidence type="ECO:0000256" key="2">
    <source>
        <dbReference type="ARBA" id="ARBA00001604"/>
    </source>
</evidence>
<reference evidence="16" key="1">
    <citation type="submission" date="2015-05" db="EMBL/GenBank/DDBJ databases">
        <title>The complete genome of Altererythrobacter atlanticus strain 26DY36.</title>
        <authorList>
            <person name="Wu Y.-H."/>
            <person name="Cheng H."/>
            <person name="Wu X.-W."/>
        </authorList>
    </citation>
    <scope>NUCLEOTIDE SEQUENCE [LARGE SCALE GENOMIC DNA]</scope>
    <source>
        <strain evidence="16">26DY36</strain>
    </source>
</reference>
<evidence type="ECO:0000256" key="11">
    <source>
        <dbReference type="ARBA" id="ARBA00022963"/>
    </source>
</evidence>
<evidence type="ECO:0000256" key="10">
    <source>
        <dbReference type="ARBA" id="ARBA00022837"/>
    </source>
</evidence>
<keyword evidence="6" id="KW-0812">Transmembrane</keyword>
<evidence type="ECO:0000256" key="13">
    <source>
        <dbReference type="ARBA" id="ARBA00023136"/>
    </source>
</evidence>
<dbReference type="GO" id="GO:0008970">
    <property type="term" value="F:phospholipase A1 activity"/>
    <property type="evidence" value="ECO:0007669"/>
    <property type="project" value="UniProtKB-EC"/>
</dbReference>
<comment type="subunit">
    <text evidence="4 15">Homodimer; dimerization is reversible, and the dimeric form is the active one.</text>
</comment>
<comment type="catalytic activity">
    <reaction evidence="1 15">
        <text>a 1,2-diacyl-sn-glycero-3-phosphocholine + H2O = a 2-acyl-sn-glycero-3-phosphocholine + a fatty acid + H(+)</text>
        <dbReference type="Rhea" id="RHEA:18689"/>
        <dbReference type="ChEBI" id="CHEBI:15377"/>
        <dbReference type="ChEBI" id="CHEBI:15378"/>
        <dbReference type="ChEBI" id="CHEBI:28868"/>
        <dbReference type="ChEBI" id="CHEBI:57643"/>
        <dbReference type="ChEBI" id="CHEBI:57875"/>
        <dbReference type="EC" id="3.1.1.32"/>
    </reaction>
</comment>
<evidence type="ECO:0000313" key="17">
    <source>
        <dbReference type="Proteomes" id="UP000034392"/>
    </source>
</evidence>
<dbReference type="InterPro" id="IPR003187">
    <property type="entry name" value="PLipase_A1"/>
</dbReference>
<evidence type="ECO:0000256" key="5">
    <source>
        <dbReference type="ARBA" id="ARBA00022452"/>
    </source>
</evidence>
<organism evidence="16 17">
    <name type="scientific">Croceibacterium atlanticum</name>
    <dbReference type="NCBI Taxonomy" id="1267766"/>
    <lineage>
        <taxon>Bacteria</taxon>
        <taxon>Pseudomonadati</taxon>
        <taxon>Pseudomonadota</taxon>
        <taxon>Alphaproteobacteria</taxon>
        <taxon>Sphingomonadales</taxon>
        <taxon>Erythrobacteraceae</taxon>
        <taxon>Croceibacterium</taxon>
    </lineage>
</organism>
<dbReference type="PANTHER" id="PTHR40457:SF1">
    <property type="entry name" value="PHOSPHOLIPASE A1"/>
    <property type="match status" value="1"/>
</dbReference>
<dbReference type="GO" id="GO:0009279">
    <property type="term" value="C:cell outer membrane"/>
    <property type="evidence" value="ECO:0007669"/>
    <property type="project" value="UniProtKB-SubCell"/>
</dbReference>
<evidence type="ECO:0000256" key="7">
    <source>
        <dbReference type="ARBA" id="ARBA00022723"/>
    </source>
</evidence>
<keyword evidence="8 15" id="KW-0732">Signal</keyword>
<dbReference type="GO" id="GO:0016042">
    <property type="term" value="P:lipid catabolic process"/>
    <property type="evidence" value="ECO:0007669"/>
    <property type="project" value="UniProtKB-KW"/>
</dbReference>
<proteinExistence type="inferred from homology"/>
<comment type="cofactor">
    <cofactor evidence="15">
        <name>Ca(2+)</name>
        <dbReference type="ChEBI" id="CHEBI:29108"/>
    </cofactor>
    <text evidence="15">Binds 1 Ca(2+) ion per monomer. In the dimeric form the Ca(2+) is bound by different amino acids with binding of each Ca(2+) shared with ligands coming from each monomer. The Ca(2+) ion may have a role in catalysis.</text>
</comment>
<keyword evidence="10 15" id="KW-0106">Calcium</keyword>
<gene>
    <name evidence="16" type="ORF">WYH_00781</name>
</gene>
<evidence type="ECO:0000256" key="8">
    <source>
        <dbReference type="ARBA" id="ARBA00022729"/>
    </source>
</evidence>
<comment type="subcellular location">
    <subcellularLocation>
        <location evidence="15">Cell outer membrane</location>
        <topology evidence="15">Multi-pass membrane protein</topology>
    </subcellularLocation>
    <text evidence="15">One of the very few enzymes located there.</text>
</comment>
<dbReference type="Pfam" id="PF02253">
    <property type="entry name" value="PLA1"/>
    <property type="match status" value="1"/>
</dbReference>
<keyword evidence="17" id="KW-1185">Reference proteome</keyword>
<dbReference type="STRING" id="1267766.WYH_00781"/>
<keyword evidence="5" id="KW-1134">Transmembrane beta strand</keyword>
<evidence type="ECO:0000256" key="14">
    <source>
        <dbReference type="ARBA" id="ARBA00023237"/>
    </source>
</evidence>
<name>A0A0F7KSV3_9SPHN</name>
<comment type="function">
    <text evidence="15">Hydrolysis of phosphatidylcholine with phospholipase A2 (EC 3.1.1.4) and phospholipase A1 (EC 3.1.1.32) activities.</text>
</comment>
<dbReference type="GO" id="GO:0046872">
    <property type="term" value="F:metal ion binding"/>
    <property type="evidence" value="ECO:0007669"/>
    <property type="project" value="UniProtKB-KW"/>
</dbReference>
<dbReference type="RefSeq" id="WP_046902785.1">
    <property type="nucleotide sequence ID" value="NZ_CP011452.2"/>
</dbReference>
<dbReference type="AlphaFoldDB" id="A0A0F7KSV3"/>
<keyword evidence="13" id="KW-0472">Membrane</keyword>
<dbReference type="PATRIC" id="fig|1267766.3.peg.789"/>
<dbReference type="GO" id="GO:0004623">
    <property type="term" value="F:phospholipase A2 activity"/>
    <property type="evidence" value="ECO:0007669"/>
    <property type="project" value="UniProtKB-EC"/>
</dbReference>
<comment type="catalytic activity">
    <reaction evidence="2 15">
        <text>a 1,2-diacyl-sn-glycero-3-phosphocholine + H2O = a 1-acyl-sn-glycero-3-phosphocholine + a fatty acid + H(+)</text>
        <dbReference type="Rhea" id="RHEA:15801"/>
        <dbReference type="ChEBI" id="CHEBI:15377"/>
        <dbReference type="ChEBI" id="CHEBI:15378"/>
        <dbReference type="ChEBI" id="CHEBI:28868"/>
        <dbReference type="ChEBI" id="CHEBI:57643"/>
        <dbReference type="ChEBI" id="CHEBI:58168"/>
        <dbReference type="EC" id="3.1.1.4"/>
    </reaction>
</comment>
<dbReference type="SUPFAM" id="SSF56931">
    <property type="entry name" value="Outer membrane phospholipase A (OMPLA)"/>
    <property type="match status" value="1"/>
</dbReference>
<evidence type="ECO:0000256" key="9">
    <source>
        <dbReference type="ARBA" id="ARBA00022801"/>
    </source>
</evidence>
<keyword evidence="11 15" id="KW-0442">Lipid degradation</keyword>
<keyword evidence="9 15" id="KW-0378">Hydrolase</keyword>
<sequence>MKHLPNFPAALLAASVLLPFQAQAREDVEILIRNVDERDANGFALVDIRLLNSDDAAQTVPLPDRIEARVTLPGGTHSVWLDRGPTVPAQVIVAAHGFACAQYRVSDASVNQGALLSVPAWGRQQIALSARHGLMPDQPGEQAQATVPVPPPTPSAADRSVGNAFIDNLSPYEPIYAVYGPGTNSEARIQLSFKYQLFGSRLREDQPASLKDGLYFAYTQRMFWDLGADSSPFRNIDFQPEIFYLAQPKALSDTATLSGQVGLRHESNGRDGDASRSINMVYVTPMAAFSLGGDWRLTAAPRFWLYVGDRSDNRDIRRYRGNSGFFMEVAEVNGLRLSTSTRFNFGSGKGAVSADISYPLRRILGDGPDFYLFGQSFHGYGENLLDYNKRATRLRIGVALVR</sequence>